<feature type="binding site" evidence="6">
    <location>
        <position position="87"/>
    </location>
    <ligand>
        <name>[4Fe-4S] cluster</name>
        <dbReference type="ChEBI" id="CHEBI:49883"/>
        <note>4Fe-4S-S-AdoMet</note>
    </ligand>
</feature>
<dbReference type="Proteomes" id="UP000001882">
    <property type="component" value="Chromosome"/>
</dbReference>
<dbReference type="PANTHER" id="PTHR30352">
    <property type="entry name" value="PYRUVATE FORMATE-LYASE-ACTIVATING ENZYME"/>
    <property type="match status" value="1"/>
</dbReference>
<proteinExistence type="predicted"/>
<dbReference type="STRING" id="304371.MCP_0624"/>
<dbReference type="KEGG" id="mpd:MCP_0624"/>
<dbReference type="OrthoDB" id="5682at2157"/>
<dbReference type="AlphaFoldDB" id="D1YW74"/>
<dbReference type="EMBL" id="AP011532">
    <property type="protein sequence ID" value="BAI60696.1"/>
    <property type="molecule type" value="Genomic_DNA"/>
</dbReference>
<gene>
    <name evidence="8" type="ordered locus">MCP_0624</name>
</gene>
<protein>
    <recommendedName>
        <fullName evidence="7">Radical SAM core domain-containing protein</fullName>
    </recommendedName>
</protein>
<dbReference type="NCBIfam" id="TIGR04337">
    <property type="entry name" value="AmmeMemoSam_rS"/>
    <property type="match status" value="1"/>
</dbReference>
<evidence type="ECO:0000313" key="9">
    <source>
        <dbReference type="Proteomes" id="UP000001882"/>
    </source>
</evidence>
<dbReference type="Gene3D" id="3.20.20.70">
    <property type="entry name" value="Aldolase class I"/>
    <property type="match status" value="1"/>
</dbReference>
<dbReference type="InterPro" id="IPR013785">
    <property type="entry name" value="Aldolase_TIM"/>
</dbReference>
<dbReference type="InterPro" id="IPR016431">
    <property type="entry name" value="Pyrv-formate_lyase-activ_prd"/>
</dbReference>
<evidence type="ECO:0000256" key="3">
    <source>
        <dbReference type="ARBA" id="ARBA00022723"/>
    </source>
</evidence>
<reference evidence="9" key="3">
    <citation type="journal article" date="2011" name="PLoS ONE">
        <title>Genome sequence of a mesophilic hydrogenotrophic methanogen Methanocella paludicola, the first cultivated representative of the order Methanocellales.</title>
        <authorList>
            <person name="Sakai S."/>
            <person name="Takaki Y."/>
            <person name="Shimamura S."/>
            <person name="Sekine M."/>
            <person name="Tajima T."/>
            <person name="Kosugi H."/>
            <person name="Ichikawa N."/>
            <person name="Tasumi E."/>
            <person name="Hiraki A.T."/>
            <person name="Shimizu A."/>
            <person name="Kato Y."/>
            <person name="Nishiko R."/>
            <person name="Mori K."/>
            <person name="Fujita N."/>
            <person name="Imachi H."/>
            <person name="Takai K."/>
        </authorList>
    </citation>
    <scope>NUCLEOTIDE SEQUENCE [LARGE SCALE GENOMIC DNA]</scope>
    <source>
        <strain evidence="9">DSM 17711 / JCM 13418 / NBRC 101707 / SANAE</strain>
    </source>
</reference>
<dbReference type="GeneID" id="8680681"/>
<evidence type="ECO:0000256" key="4">
    <source>
        <dbReference type="ARBA" id="ARBA00023004"/>
    </source>
</evidence>
<dbReference type="eggNOG" id="arCOG00946">
    <property type="taxonomic scope" value="Archaea"/>
</dbReference>
<evidence type="ECO:0000256" key="2">
    <source>
        <dbReference type="ARBA" id="ARBA00022691"/>
    </source>
</evidence>
<evidence type="ECO:0000256" key="6">
    <source>
        <dbReference type="PIRSR" id="PIRSR004869-50"/>
    </source>
</evidence>
<dbReference type="PIRSF" id="PIRSF004869">
    <property type="entry name" value="PflX_prd"/>
    <property type="match status" value="1"/>
</dbReference>
<organism evidence="8 9">
    <name type="scientific">Methanocella paludicola (strain DSM 17711 / JCM 13418 / NBRC 101707 / SANAE)</name>
    <dbReference type="NCBI Taxonomy" id="304371"/>
    <lineage>
        <taxon>Archaea</taxon>
        <taxon>Methanobacteriati</taxon>
        <taxon>Methanobacteriota</taxon>
        <taxon>Stenosarchaea group</taxon>
        <taxon>Methanomicrobia</taxon>
        <taxon>Methanocellales</taxon>
        <taxon>Methanocellaceae</taxon>
        <taxon>Methanocella</taxon>
    </lineage>
</organism>
<dbReference type="InterPro" id="IPR058240">
    <property type="entry name" value="rSAM_sf"/>
</dbReference>
<reference evidence="8 9" key="2">
    <citation type="journal article" date="2008" name="Int. J. Syst. Evol. Microbiol.">
        <title>Methanocella paludicola gen. nov., sp. nov., a methane-producing archaeon, the first isolate of the lineage 'Rice Cluster I', and proposal of the new archaeal order Methanocellales ord. nov.</title>
        <authorList>
            <person name="Sakai S."/>
            <person name="Imachi H."/>
            <person name="Hanada S."/>
            <person name="Ohashi A."/>
            <person name="Harada H."/>
            <person name="Kamagata Y."/>
        </authorList>
    </citation>
    <scope>NUCLEOTIDE SEQUENCE [LARGE SCALE GENOMIC DNA]</scope>
    <source>
        <strain evidence="9">DSM 17711 / JCM 13418 / NBRC 101707 / SANAE</strain>
    </source>
</reference>
<dbReference type="GO" id="GO:0051539">
    <property type="term" value="F:4 iron, 4 sulfur cluster binding"/>
    <property type="evidence" value="ECO:0007669"/>
    <property type="project" value="UniProtKB-KW"/>
</dbReference>
<feature type="domain" description="Radical SAM core" evidence="7">
    <location>
        <begin position="68"/>
        <end position="282"/>
    </location>
</feature>
<dbReference type="InterPro" id="IPR027596">
    <property type="entry name" value="AmmeMemoSam_rS"/>
</dbReference>
<reference evidence="8 9" key="1">
    <citation type="journal article" date="2007" name="Appl. Environ. Microbiol.">
        <title>Isolation of key methanogens for global methane emission from rice paddy fields: a novel isolate affiliated with the clone cluster rice cluster I.</title>
        <authorList>
            <person name="Sakai S."/>
            <person name="Imachi H."/>
            <person name="Sekiguchi Y."/>
            <person name="Ohashi A."/>
            <person name="Harada H."/>
            <person name="Kamagata Y."/>
        </authorList>
    </citation>
    <scope>NUCLEOTIDE SEQUENCE [LARGE SCALE GENOMIC DNA]</scope>
    <source>
        <strain evidence="9">DSM 17711 / JCM 13418 / NBRC 101707 / SANAE</strain>
    </source>
</reference>
<dbReference type="PROSITE" id="PS51918">
    <property type="entry name" value="RADICAL_SAM"/>
    <property type="match status" value="1"/>
</dbReference>
<dbReference type="GO" id="GO:0003824">
    <property type="term" value="F:catalytic activity"/>
    <property type="evidence" value="ECO:0007669"/>
    <property type="project" value="InterPro"/>
</dbReference>
<dbReference type="InterPro" id="IPR007197">
    <property type="entry name" value="rSAM"/>
</dbReference>
<dbReference type="PANTHER" id="PTHR30352:SF5">
    <property type="entry name" value="PYRUVATE FORMATE-LYASE 1-ACTIVATING ENZYME"/>
    <property type="match status" value="1"/>
</dbReference>
<dbReference type="CDD" id="cd01335">
    <property type="entry name" value="Radical_SAM"/>
    <property type="match status" value="1"/>
</dbReference>
<name>D1YW74_METPS</name>
<dbReference type="GO" id="GO:0046872">
    <property type="term" value="F:metal ion binding"/>
    <property type="evidence" value="ECO:0007669"/>
    <property type="project" value="UniProtKB-KW"/>
</dbReference>
<keyword evidence="1" id="KW-0004">4Fe-4S</keyword>
<dbReference type="RefSeq" id="WP_012899376.1">
    <property type="nucleotide sequence ID" value="NC_013665.1"/>
</dbReference>
<dbReference type="SFLD" id="SFLDG01101">
    <property type="entry name" value="Uncharacterised_Radical_SAM_Su"/>
    <property type="match status" value="1"/>
</dbReference>
<keyword evidence="2 6" id="KW-0949">S-adenosyl-L-methionine</keyword>
<feature type="binding site" evidence="6">
    <location>
        <position position="90"/>
    </location>
    <ligand>
        <name>[4Fe-4S] cluster</name>
        <dbReference type="ChEBI" id="CHEBI:49883"/>
        <note>4Fe-4S-S-AdoMet</note>
    </ligand>
</feature>
<keyword evidence="5 6" id="KW-0411">Iron-sulfur</keyword>
<keyword evidence="4 6" id="KW-0408">Iron</keyword>
<dbReference type="Pfam" id="PF04055">
    <property type="entry name" value="Radical_SAM"/>
    <property type="match status" value="1"/>
</dbReference>
<evidence type="ECO:0000313" key="8">
    <source>
        <dbReference type="EMBL" id="BAI60696.1"/>
    </source>
</evidence>
<evidence type="ECO:0000259" key="7">
    <source>
        <dbReference type="PROSITE" id="PS51918"/>
    </source>
</evidence>
<dbReference type="SFLD" id="SFLDS00029">
    <property type="entry name" value="Radical_SAM"/>
    <property type="match status" value="1"/>
</dbReference>
<dbReference type="SUPFAM" id="SSF102114">
    <property type="entry name" value="Radical SAM enzymes"/>
    <property type="match status" value="1"/>
</dbReference>
<sequence length="340" mass="38923">MLKEAILWEPLKDGKAKCNVCSYRCVILPGKLGHCRTRKNIDGKVFSLIYGTVTSEASDPIEKKPLYHFYPGSYSYSVGSVGCNFQCEHCQNWGISQAEIQEVYTQDIMPEELARNAVDTLCKSVSWTYNEPGIWVEYSHDCAVKCHEKDIKTIYVTNGYPTPEHLDVMKGLLDAFRVDIKAFSEDFYKKICKSKLEPVLQSTKMAKDMGMHIEVVNLVIPGQNDSPEEIRALSKWCFDNLGPDTPIHFTRFHPMYHMDHLESTPIVVLERAHDIAKKEGMNYVYLGNTLGNKYENTWCPKCNELLIERYGFQIMRYSITPDKKCPKCGEKIPIVGDYGR</sequence>
<dbReference type="PATRIC" id="fig|304371.9.peg.643"/>
<comment type="cofactor">
    <cofactor evidence="6">
        <name>[4Fe-4S] cluster</name>
        <dbReference type="ChEBI" id="CHEBI:49883"/>
    </cofactor>
    <text evidence="6">Binds 1 [4Fe-4S] cluster. The cluster is coordinated with 3 cysteines and an exchangeable S-adenosyl-L-methionine.</text>
</comment>
<dbReference type="InterPro" id="IPR034457">
    <property type="entry name" value="Organic_radical-activating"/>
</dbReference>
<accession>D1YW74</accession>
<feature type="binding site" evidence="6">
    <location>
        <position position="83"/>
    </location>
    <ligand>
        <name>[4Fe-4S] cluster</name>
        <dbReference type="ChEBI" id="CHEBI:49883"/>
        <note>4Fe-4S-S-AdoMet</note>
    </ligand>
</feature>
<dbReference type="InParanoid" id="D1YW74"/>
<keyword evidence="9" id="KW-1185">Reference proteome</keyword>
<evidence type="ECO:0000256" key="1">
    <source>
        <dbReference type="ARBA" id="ARBA00022485"/>
    </source>
</evidence>
<evidence type="ECO:0000256" key="5">
    <source>
        <dbReference type="ARBA" id="ARBA00023014"/>
    </source>
</evidence>
<keyword evidence="3 6" id="KW-0479">Metal-binding</keyword>